<dbReference type="Proteomes" id="UP000267289">
    <property type="component" value="Unassembled WGS sequence"/>
</dbReference>
<reference evidence="5 6" key="1">
    <citation type="submission" date="2018-09" db="EMBL/GenBank/DDBJ databases">
        <authorList>
            <person name="Tagini F."/>
        </authorList>
    </citation>
    <scope>NUCLEOTIDE SEQUENCE [LARGE SCALE GENOMIC DNA]</scope>
    <source>
        <strain evidence="5 6">MK13</strain>
    </source>
</reference>
<dbReference type="SUPFAM" id="SSF56349">
    <property type="entry name" value="DNA breaking-rejoining enzymes"/>
    <property type="match status" value="1"/>
</dbReference>
<name>A0A498QQD2_9MYCO</name>
<dbReference type="OrthoDB" id="5464621at2"/>
<proteinExistence type="inferred from homology"/>
<sequence length="309" mass="34521">MTTELHAHLDDYLRLRRGLGFTLTGDGQVLAQFLDYLRQRASTSITTEAAIAFARLPRNVDPVNWSHRLGAIRGFARYLATIDPATEIPPTKVFPGQGKRPTPYIYTDAEIQRILQAANDLRPEMRAATIHTLLGLLAVTGLRIGETLPLRRTDVDLRAGVLTVAGRKAGHPRLVPLHPSTVEQLRRYARRRDRRIPPPRRSETFFVSTTGAALRYSSVHEAFIEITTTIGLRTATVRPRAHDLRHAFTVSCLLDWYRSGVDVAAMMPVLSTYLGHVNPASTYWYLTATPELMGLAAQRLQASRPGGRR</sequence>
<dbReference type="PANTHER" id="PTHR30349:SF41">
    <property type="entry name" value="INTEGRASE_RECOMBINASE PROTEIN MJ0367-RELATED"/>
    <property type="match status" value="1"/>
</dbReference>
<organism evidence="5 6">
    <name type="scientific">Mycobacterium innocens</name>
    <dbReference type="NCBI Taxonomy" id="2341083"/>
    <lineage>
        <taxon>Bacteria</taxon>
        <taxon>Bacillati</taxon>
        <taxon>Actinomycetota</taxon>
        <taxon>Actinomycetes</taxon>
        <taxon>Mycobacteriales</taxon>
        <taxon>Mycobacteriaceae</taxon>
        <taxon>Mycobacterium</taxon>
    </lineage>
</organism>
<dbReference type="Gene3D" id="1.10.443.10">
    <property type="entry name" value="Intergrase catalytic core"/>
    <property type="match status" value="1"/>
</dbReference>
<dbReference type="GO" id="GO:0015074">
    <property type="term" value="P:DNA integration"/>
    <property type="evidence" value="ECO:0007669"/>
    <property type="project" value="InterPro"/>
</dbReference>
<feature type="domain" description="Tyr recombinase" evidence="4">
    <location>
        <begin position="100"/>
        <end position="298"/>
    </location>
</feature>
<evidence type="ECO:0000313" key="6">
    <source>
        <dbReference type="Proteomes" id="UP000267289"/>
    </source>
</evidence>
<keyword evidence="6" id="KW-1185">Reference proteome</keyword>
<dbReference type="GO" id="GO:0003677">
    <property type="term" value="F:DNA binding"/>
    <property type="evidence" value="ECO:0007669"/>
    <property type="project" value="UniProtKB-KW"/>
</dbReference>
<dbReference type="Pfam" id="PF00589">
    <property type="entry name" value="Phage_integrase"/>
    <property type="match status" value="1"/>
</dbReference>
<dbReference type="InterPro" id="IPR050090">
    <property type="entry name" value="Tyrosine_recombinase_XerCD"/>
</dbReference>
<dbReference type="PANTHER" id="PTHR30349">
    <property type="entry name" value="PHAGE INTEGRASE-RELATED"/>
    <property type="match status" value="1"/>
</dbReference>
<dbReference type="InterPro" id="IPR013762">
    <property type="entry name" value="Integrase-like_cat_sf"/>
</dbReference>
<keyword evidence="2" id="KW-0238">DNA-binding</keyword>
<keyword evidence="3" id="KW-0233">DNA recombination</keyword>
<evidence type="ECO:0000313" key="5">
    <source>
        <dbReference type="EMBL" id="VBA46999.1"/>
    </source>
</evidence>
<accession>A0A498QQD2</accession>
<dbReference type="AlphaFoldDB" id="A0A498QQD2"/>
<protein>
    <submittedName>
        <fullName evidence="5">Tyrosine recombinase XerD</fullName>
    </submittedName>
</protein>
<dbReference type="PROSITE" id="PS51898">
    <property type="entry name" value="TYR_RECOMBINASE"/>
    <property type="match status" value="1"/>
</dbReference>
<evidence type="ECO:0000259" key="4">
    <source>
        <dbReference type="PROSITE" id="PS51898"/>
    </source>
</evidence>
<evidence type="ECO:0000256" key="2">
    <source>
        <dbReference type="ARBA" id="ARBA00023125"/>
    </source>
</evidence>
<evidence type="ECO:0000256" key="1">
    <source>
        <dbReference type="ARBA" id="ARBA00008857"/>
    </source>
</evidence>
<dbReference type="EMBL" id="UPHQ01000330">
    <property type="protein sequence ID" value="VBA46999.1"/>
    <property type="molecule type" value="Genomic_DNA"/>
</dbReference>
<dbReference type="GO" id="GO:0006310">
    <property type="term" value="P:DNA recombination"/>
    <property type="evidence" value="ECO:0007669"/>
    <property type="project" value="UniProtKB-KW"/>
</dbReference>
<dbReference type="RefSeq" id="WP_075542620.1">
    <property type="nucleotide sequence ID" value="NZ_UPHQ01000330.1"/>
</dbReference>
<gene>
    <name evidence="5" type="primary">xerD_8</name>
    <name evidence="5" type="ORF">LAUMK13_05756</name>
</gene>
<comment type="similarity">
    <text evidence="1">Belongs to the 'phage' integrase family.</text>
</comment>
<dbReference type="InterPro" id="IPR011010">
    <property type="entry name" value="DNA_brk_join_enz"/>
</dbReference>
<dbReference type="InterPro" id="IPR002104">
    <property type="entry name" value="Integrase_catalytic"/>
</dbReference>
<evidence type="ECO:0000256" key="3">
    <source>
        <dbReference type="ARBA" id="ARBA00023172"/>
    </source>
</evidence>